<dbReference type="AlphaFoldDB" id="A0A1C7N341"/>
<keyword evidence="2" id="KW-1133">Transmembrane helix</keyword>
<dbReference type="GO" id="GO:0005811">
    <property type="term" value="C:lipid droplet"/>
    <property type="evidence" value="ECO:0007669"/>
    <property type="project" value="TreeGrafter"/>
</dbReference>
<dbReference type="GO" id="GO:0047372">
    <property type="term" value="F:monoacylglycerol lipase activity"/>
    <property type="evidence" value="ECO:0007669"/>
    <property type="project" value="TreeGrafter"/>
</dbReference>
<dbReference type="InterPro" id="IPR029058">
    <property type="entry name" value="AB_hydrolase_fold"/>
</dbReference>
<dbReference type="GO" id="GO:0004622">
    <property type="term" value="F:phosphatidylcholine lysophospholipase activity"/>
    <property type="evidence" value="ECO:0007669"/>
    <property type="project" value="TreeGrafter"/>
</dbReference>
<protein>
    <recommendedName>
        <fullName evidence="3">DUF676 domain-containing protein</fullName>
    </recommendedName>
</protein>
<proteinExistence type="inferred from homology"/>
<dbReference type="Proteomes" id="UP000093000">
    <property type="component" value="Unassembled WGS sequence"/>
</dbReference>
<dbReference type="PANTHER" id="PTHR12482:SF65">
    <property type="entry name" value="ESTERASE, PUTATIVE (AFU_ORTHOLOGUE AFUA_3G12320)-RELATED"/>
    <property type="match status" value="1"/>
</dbReference>
<dbReference type="InParanoid" id="A0A1C7N341"/>
<keyword evidence="2" id="KW-0472">Membrane</keyword>
<keyword evidence="5" id="KW-1185">Reference proteome</keyword>
<keyword evidence="2" id="KW-0812">Transmembrane</keyword>
<comment type="similarity">
    <text evidence="1">Belongs to the putative lipase ROG1 family.</text>
</comment>
<organism evidence="4 5">
    <name type="scientific">Choanephora cucurbitarum</name>
    <dbReference type="NCBI Taxonomy" id="101091"/>
    <lineage>
        <taxon>Eukaryota</taxon>
        <taxon>Fungi</taxon>
        <taxon>Fungi incertae sedis</taxon>
        <taxon>Mucoromycota</taxon>
        <taxon>Mucoromycotina</taxon>
        <taxon>Mucoromycetes</taxon>
        <taxon>Mucorales</taxon>
        <taxon>Mucorineae</taxon>
        <taxon>Choanephoraceae</taxon>
        <taxon>Choanephoroideae</taxon>
        <taxon>Choanephora</taxon>
    </lineage>
</organism>
<dbReference type="EMBL" id="LUGH01000650">
    <property type="protein sequence ID" value="OBZ83512.1"/>
    <property type="molecule type" value="Genomic_DNA"/>
</dbReference>
<name>A0A1C7N341_9FUNG</name>
<accession>A0A1C7N341</accession>
<evidence type="ECO:0000256" key="2">
    <source>
        <dbReference type="SAM" id="Phobius"/>
    </source>
</evidence>
<evidence type="ECO:0000259" key="3">
    <source>
        <dbReference type="Pfam" id="PF05057"/>
    </source>
</evidence>
<dbReference type="InterPro" id="IPR044294">
    <property type="entry name" value="Lipase-like"/>
</dbReference>
<dbReference type="PANTHER" id="PTHR12482">
    <property type="entry name" value="LIPASE ROG1-RELATED-RELATED"/>
    <property type="match status" value="1"/>
</dbReference>
<feature type="transmembrane region" description="Helical" evidence="2">
    <location>
        <begin position="235"/>
        <end position="259"/>
    </location>
</feature>
<dbReference type="InterPro" id="IPR007751">
    <property type="entry name" value="DUF676_lipase-like"/>
</dbReference>
<dbReference type="Gene3D" id="3.40.50.1820">
    <property type="entry name" value="alpha/beta hydrolase"/>
    <property type="match status" value="1"/>
</dbReference>
<dbReference type="SUPFAM" id="SSF53474">
    <property type="entry name" value="alpha/beta-Hydrolases"/>
    <property type="match status" value="1"/>
</dbReference>
<feature type="domain" description="DUF676" evidence="3">
    <location>
        <begin position="1"/>
        <end position="182"/>
    </location>
</feature>
<dbReference type="STRING" id="101091.A0A1C7N341"/>
<evidence type="ECO:0000256" key="1">
    <source>
        <dbReference type="ARBA" id="ARBA00007920"/>
    </source>
</evidence>
<comment type="caution">
    <text evidence="4">The sequence shown here is derived from an EMBL/GenBank/DDBJ whole genome shotgun (WGS) entry which is preliminary data.</text>
</comment>
<reference evidence="4 5" key="1">
    <citation type="submission" date="2016-03" db="EMBL/GenBank/DDBJ databases">
        <title>Choanephora cucurbitarum.</title>
        <authorList>
            <person name="Min B."/>
            <person name="Park H."/>
            <person name="Park J.-H."/>
            <person name="Shin H.-D."/>
            <person name="Choi I.-G."/>
        </authorList>
    </citation>
    <scope>NUCLEOTIDE SEQUENCE [LARGE SCALE GENOMIC DNA]</scope>
    <source>
        <strain evidence="4 5">KUS-F28377</strain>
    </source>
</reference>
<dbReference type="Pfam" id="PF05057">
    <property type="entry name" value="DUF676"/>
    <property type="match status" value="1"/>
</dbReference>
<gene>
    <name evidence="4" type="ORF">A0J61_08441</name>
</gene>
<evidence type="ECO:0000313" key="5">
    <source>
        <dbReference type="Proteomes" id="UP000093000"/>
    </source>
</evidence>
<evidence type="ECO:0000313" key="4">
    <source>
        <dbReference type="EMBL" id="OBZ83512.1"/>
    </source>
</evidence>
<dbReference type="OrthoDB" id="273452at2759"/>
<sequence length="415" mass="47744">MSYIERQIKEKYKNKVYVLNSDVNKAKYTYDGVDICGKRLAKDIEATVAQLEKKGKIVKKISIIGYSLGGLIVRFAIGVLGQKGFFDTIEPDYFITFATPHIGVKVPSPSTFYRIFNFISGRLVSRSGEQLQLIDVFDEKTGKPVLEVMSDPDQVYFRTLSKFKTRRIYANIANDATVPYWTAGIEVRDYFQNHKGKLDILVDDDYISLVNSFDIRGPNYKKRENRQKMSTKYHIIRYALFCLSPILVPLWLTFVISFVGTQGLISRYRVSQLLREKHDSERDPLQRKPSFSDRYIDGNILAGALDAVNLPGEERDEPGIASEEGTPVPDKDRIRKFDYHLEPGKLLLKQSKPLAFDKTTKHMYDNLNQLEWERVWVYIRLFNAHGGIICRQKVYEVDGGKATIQHFLDTTHLSL</sequence>